<dbReference type="Proteomes" id="UP000334990">
    <property type="component" value="Unassembled WGS sequence"/>
</dbReference>
<evidence type="ECO:0000313" key="4">
    <source>
        <dbReference type="Proteomes" id="UP000334990"/>
    </source>
</evidence>
<dbReference type="EMBL" id="BLAD01000035">
    <property type="protein sequence ID" value="GER98227.1"/>
    <property type="molecule type" value="Genomic_DNA"/>
</dbReference>
<keyword evidence="2" id="KW-0732">Signal</keyword>
<name>A0A5M3VV17_9ACTN</name>
<protein>
    <submittedName>
        <fullName evidence="3">Uncharacterized protein</fullName>
    </submittedName>
</protein>
<proteinExistence type="predicted"/>
<evidence type="ECO:0000313" key="3">
    <source>
        <dbReference type="EMBL" id="GER98227.1"/>
    </source>
</evidence>
<gene>
    <name evidence="3" type="ORF">Acor_02890</name>
</gene>
<feature type="signal peptide" evidence="2">
    <location>
        <begin position="1"/>
        <end position="25"/>
    </location>
</feature>
<dbReference type="AlphaFoldDB" id="A0A5M3VV17"/>
<evidence type="ECO:0000256" key="1">
    <source>
        <dbReference type="SAM" id="MobiDB-lite"/>
    </source>
</evidence>
<feature type="compositionally biased region" description="Basic and acidic residues" evidence="1">
    <location>
        <begin position="81"/>
        <end position="93"/>
    </location>
</feature>
<comment type="caution">
    <text evidence="3">The sequence shown here is derived from an EMBL/GenBank/DDBJ whole genome shotgun (WGS) entry which is preliminary data.</text>
</comment>
<feature type="chain" id="PRO_5024417770" evidence="2">
    <location>
        <begin position="26"/>
        <end position="174"/>
    </location>
</feature>
<evidence type="ECO:0000256" key="2">
    <source>
        <dbReference type="SAM" id="SignalP"/>
    </source>
</evidence>
<organism evidence="3 4">
    <name type="scientific">Acrocarpospora corrugata</name>
    <dbReference type="NCBI Taxonomy" id="35763"/>
    <lineage>
        <taxon>Bacteria</taxon>
        <taxon>Bacillati</taxon>
        <taxon>Actinomycetota</taxon>
        <taxon>Actinomycetes</taxon>
        <taxon>Streptosporangiales</taxon>
        <taxon>Streptosporangiaceae</taxon>
        <taxon>Acrocarpospora</taxon>
    </lineage>
</organism>
<feature type="region of interest" description="Disordered" evidence="1">
    <location>
        <begin position="65"/>
        <end position="101"/>
    </location>
</feature>
<keyword evidence="4" id="KW-1185">Reference proteome</keyword>
<reference evidence="3 4" key="1">
    <citation type="submission" date="2019-10" db="EMBL/GenBank/DDBJ databases">
        <title>Whole genome shotgun sequence of Acrocarpospora corrugata NBRC 13972.</title>
        <authorList>
            <person name="Ichikawa N."/>
            <person name="Kimura A."/>
            <person name="Kitahashi Y."/>
            <person name="Komaki H."/>
            <person name="Oguchi A."/>
        </authorList>
    </citation>
    <scope>NUCLEOTIDE SEQUENCE [LARGE SCALE GENOMIC DNA]</scope>
    <source>
        <strain evidence="3 4">NBRC 13972</strain>
    </source>
</reference>
<accession>A0A5M3VV17</accession>
<dbReference type="RefSeq" id="WP_155334660.1">
    <property type="nucleotide sequence ID" value="NZ_BAAABN010000006.1"/>
</dbReference>
<sequence>MSARRIVLAAAGVGAVILVSTAAQASSTSSPATIKACYRPSDGALRLALGAKCRKGWKSIAWDREGNATGVSGPRGPEGPRGPKGDKGERSDGLGKITQRSGPAFTVAPKTTIAGIASCQAGEVVTGGGWVSVQGGAFFVDTSRPTAQEGWRVQVTNPNTTDVAAQPYAMCAKV</sequence>